<comment type="similarity">
    <text evidence="1">Belongs to the short-chain dehydrogenases/reductases (SDR) family.</text>
</comment>
<accession>A0ABU9DAR1</accession>
<dbReference type="EC" id="1.5.1.33" evidence="3"/>
<evidence type="ECO:0000256" key="1">
    <source>
        <dbReference type="ARBA" id="ARBA00006484"/>
    </source>
</evidence>
<dbReference type="InterPro" id="IPR036291">
    <property type="entry name" value="NAD(P)-bd_dom_sf"/>
</dbReference>
<dbReference type="PROSITE" id="PS00061">
    <property type="entry name" value="ADH_SHORT"/>
    <property type="match status" value="1"/>
</dbReference>
<evidence type="ECO:0000313" key="3">
    <source>
        <dbReference type="EMBL" id="MEK8089922.1"/>
    </source>
</evidence>
<proteinExistence type="inferred from homology"/>
<dbReference type="Pfam" id="PF13561">
    <property type="entry name" value="adh_short_C2"/>
    <property type="match status" value="1"/>
</dbReference>
<gene>
    <name evidence="3" type="ORF">WOB96_09100</name>
</gene>
<comment type="caution">
    <text evidence="3">The sequence shown here is derived from an EMBL/GenBank/DDBJ whole genome shotgun (WGS) entry which is preliminary data.</text>
</comment>
<dbReference type="PANTHER" id="PTHR43639:SF1">
    <property type="entry name" value="SHORT-CHAIN DEHYDROGENASE_REDUCTASE FAMILY PROTEIN"/>
    <property type="match status" value="1"/>
</dbReference>
<keyword evidence="4" id="KW-1185">Reference proteome</keyword>
<dbReference type="InterPro" id="IPR020904">
    <property type="entry name" value="Sc_DH/Rdtase_CS"/>
</dbReference>
<dbReference type="NCBIfam" id="NF006598">
    <property type="entry name" value="PRK09135.1"/>
    <property type="match status" value="1"/>
</dbReference>
<protein>
    <submittedName>
        <fullName evidence="3">Pteridine reductase</fullName>
        <ecNumber evidence="3">1.5.1.33</ecNumber>
    </submittedName>
</protein>
<reference evidence="3 4" key="1">
    <citation type="submission" date="2024-04" db="EMBL/GenBank/DDBJ databases">
        <authorList>
            <person name="Abashina T."/>
            <person name="Shaikin A."/>
        </authorList>
    </citation>
    <scope>NUCLEOTIDE SEQUENCE [LARGE SCALE GENOMIC DNA]</scope>
    <source>
        <strain evidence="3 4">AAFK</strain>
    </source>
</reference>
<dbReference type="PRINTS" id="PR00080">
    <property type="entry name" value="SDRFAMILY"/>
</dbReference>
<keyword evidence="2 3" id="KW-0560">Oxidoreductase</keyword>
<dbReference type="Proteomes" id="UP001446205">
    <property type="component" value="Unassembled WGS sequence"/>
</dbReference>
<dbReference type="RefSeq" id="WP_341370980.1">
    <property type="nucleotide sequence ID" value="NZ_JBBPCO010000008.1"/>
</dbReference>
<dbReference type="PANTHER" id="PTHR43639">
    <property type="entry name" value="OXIDOREDUCTASE, SHORT-CHAIN DEHYDROGENASE/REDUCTASE FAMILY (AFU_ORTHOLOGUE AFUA_5G02870)"/>
    <property type="match status" value="1"/>
</dbReference>
<evidence type="ECO:0000256" key="2">
    <source>
        <dbReference type="ARBA" id="ARBA00023002"/>
    </source>
</evidence>
<sequence length="247" mass="26567">MTETSGKVAFITGAAKRVGAGIAEHLAARGMQLAIHYNRSASDAELLASRLRDRYGIEVLTLQADLRDIAALAPLVDQVASHFGRLDVLINNASAFYPTPVEGVTPDQWQELLDTNLRAPFFLAQAAIPYLRASQGCIINLADIYGDRPLANYLPYNISKAGIIMLTKSLAKELGPEIRVNAIAPGVALWADGSQPAEDTRQRVLAKTALKRAGSPEDMAKAIAFFIFDAPYVTGQVLAVDGGRSVY</sequence>
<organism evidence="3 4">
    <name type="scientific">Thermithiobacillus plumbiphilus</name>
    <dbReference type="NCBI Taxonomy" id="1729899"/>
    <lineage>
        <taxon>Bacteria</taxon>
        <taxon>Pseudomonadati</taxon>
        <taxon>Pseudomonadota</taxon>
        <taxon>Acidithiobacillia</taxon>
        <taxon>Acidithiobacillales</taxon>
        <taxon>Thermithiobacillaceae</taxon>
        <taxon>Thermithiobacillus</taxon>
    </lineage>
</organism>
<dbReference type="PRINTS" id="PR00081">
    <property type="entry name" value="GDHRDH"/>
</dbReference>
<evidence type="ECO:0000313" key="4">
    <source>
        <dbReference type="Proteomes" id="UP001446205"/>
    </source>
</evidence>
<dbReference type="InterPro" id="IPR002347">
    <property type="entry name" value="SDR_fam"/>
</dbReference>
<dbReference type="Gene3D" id="3.40.50.720">
    <property type="entry name" value="NAD(P)-binding Rossmann-like Domain"/>
    <property type="match status" value="1"/>
</dbReference>
<name>A0ABU9DAR1_9PROT</name>
<dbReference type="EMBL" id="JBBPCO010000008">
    <property type="protein sequence ID" value="MEK8089922.1"/>
    <property type="molecule type" value="Genomic_DNA"/>
</dbReference>
<dbReference type="SUPFAM" id="SSF51735">
    <property type="entry name" value="NAD(P)-binding Rossmann-fold domains"/>
    <property type="match status" value="1"/>
</dbReference>
<dbReference type="GO" id="GO:0047040">
    <property type="term" value="F:pteridine reductase activity"/>
    <property type="evidence" value="ECO:0007669"/>
    <property type="project" value="UniProtKB-EC"/>
</dbReference>